<protein>
    <submittedName>
        <fullName evidence="2">Unannotated protein</fullName>
    </submittedName>
</protein>
<gene>
    <name evidence="2" type="ORF">UFOPK2806_02693</name>
</gene>
<organism evidence="2">
    <name type="scientific">freshwater metagenome</name>
    <dbReference type="NCBI Taxonomy" id="449393"/>
    <lineage>
        <taxon>unclassified sequences</taxon>
        <taxon>metagenomes</taxon>
        <taxon>ecological metagenomes</taxon>
    </lineage>
</organism>
<reference evidence="2" key="1">
    <citation type="submission" date="2020-05" db="EMBL/GenBank/DDBJ databases">
        <authorList>
            <person name="Chiriac C."/>
            <person name="Salcher M."/>
            <person name="Ghai R."/>
            <person name="Kavagutti S V."/>
        </authorList>
    </citation>
    <scope>NUCLEOTIDE SEQUENCE</scope>
</reference>
<dbReference type="EMBL" id="CAEZYY010000082">
    <property type="protein sequence ID" value="CAB4775672.1"/>
    <property type="molecule type" value="Genomic_DNA"/>
</dbReference>
<feature type="region of interest" description="Disordered" evidence="1">
    <location>
        <begin position="113"/>
        <end position="140"/>
    </location>
</feature>
<evidence type="ECO:0000313" key="2">
    <source>
        <dbReference type="EMBL" id="CAB4775672.1"/>
    </source>
</evidence>
<accession>A0A6J6VT32</accession>
<name>A0A6J6VT32_9ZZZZ</name>
<feature type="compositionally biased region" description="Low complexity" evidence="1">
    <location>
        <begin position="113"/>
        <end position="130"/>
    </location>
</feature>
<proteinExistence type="predicted"/>
<dbReference type="AlphaFoldDB" id="A0A6J6VT32"/>
<evidence type="ECO:0000256" key="1">
    <source>
        <dbReference type="SAM" id="MobiDB-lite"/>
    </source>
</evidence>
<sequence length="140" mass="14197">MGNIDGDALLALGPQTVGQQGEVRGAVAIAATGLLHRLQLVLEHRLGVVEQAADEGALAVVHRASGGDAQCAGGTGTYVDDHQKYPSRLRSSMADSLKVSSARVAPRSVIRAAATSTSTSSTPAAVDSTAPVQLASPTVR</sequence>